<keyword evidence="2" id="KW-1185">Reference proteome</keyword>
<evidence type="ECO:0000313" key="2">
    <source>
        <dbReference type="Proteomes" id="UP000028824"/>
    </source>
</evidence>
<evidence type="ECO:0008006" key="3">
    <source>
        <dbReference type="Google" id="ProtNLM"/>
    </source>
</evidence>
<dbReference type="SUPFAM" id="SSF52540">
    <property type="entry name" value="P-loop containing nucleoside triphosphate hydrolases"/>
    <property type="match status" value="1"/>
</dbReference>
<dbReference type="EMBL" id="JFZB01000027">
    <property type="protein sequence ID" value="KFI25138.1"/>
    <property type="molecule type" value="Genomic_DNA"/>
</dbReference>
<proteinExistence type="predicted"/>
<organism evidence="1 2">
    <name type="scientific">Paenirhodobacter enshiensis</name>
    <dbReference type="NCBI Taxonomy" id="1105367"/>
    <lineage>
        <taxon>Bacteria</taxon>
        <taxon>Pseudomonadati</taxon>
        <taxon>Pseudomonadota</taxon>
        <taxon>Alphaproteobacteria</taxon>
        <taxon>Rhodobacterales</taxon>
        <taxon>Rhodobacter group</taxon>
        <taxon>Paenirhodobacter</taxon>
    </lineage>
</organism>
<dbReference type="RefSeq" id="WP_036638728.1">
    <property type="nucleotide sequence ID" value="NZ_JFZB01000027.1"/>
</dbReference>
<evidence type="ECO:0000313" key="1">
    <source>
        <dbReference type="EMBL" id="KFI25138.1"/>
    </source>
</evidence>
<dbReference type="AlphaFoldDB" id="A0A086XSY8"/>
<dbReference type="Proteomes" id="UP000028824">
    <property type="component" value="Unassembled WGS sequence"/>
</dbReference>
<sequence>MTPSGTLWLHVGTHKTGTTSIQRALRLKEAALVAQGIALSPYENAWQVANLFLRGTLVTTPRLTGMCTLPRLPDYDAITTRLRSSRGSCADMILSSEEFCMLRDGLEAFALRSFFRPMFARIVPILATRDPTHWQASRTDQLRKSGTWEQQKALPDAHSNDGPWYYDLAAIRRFWEAIGPVTLIDYDAACATEGDILPAFARAIGQPGLFDELTPLRLNERSTRSQ</sequence>
<dbReference type="InterPro" id="IPR027417">
    <property type="entry name" value="P-loop_NTPase"/>
</dbReference>
<accession>A0A086XSY8</accession>
<comment type="caution">
    <text evidence="1">The sequence shown here is derived from an EMBL/GenBank/DDBJ whole genome shotgun (WGS) entry which is preliminary data.</text>
</comment>
<dbReference type="STRING" id="1105367.CG50_06135"/>
<name>A0A086XSY8_9RHOB</name>
<protein>
    <recommendedName>
        <fullName evidence="3">Sulfotransferase family protein</fullName>
    </recommendedName>
</protein>
<gene>
    <name evidence="1" type="ORF">CG50_06135</name>
</gene>
<dbReference type="eggNOG" id="ENOG50338K4">
    <property type="taxonomic scope" value="Bacteria"/>
</dbReference>
<dbReference type="OrthoDB" id="547419at2"/>
<reference evidence="1 2" key="1">
    <citation type="submission" date="2014-03" db="EMBL/GenBank/DDBJ databases">
        <title>Genome of Paenirhodobacter enshiensis DW2-9.</title>
        <authorList>
            <person name="Wang D."/>
            <person name="Wang G."/>
        </authorList>
    </citation>
    <scope>NUCLEOTIDE SEQUENCE [LARGE SCALE GENOMIC DNA]</scope>
    <source>
        <strain evidence="1 2">DW2-9</strain>
    </source>
</reference>